<sequence>MRNFYLLLLSGLLLASCVKEELPQPSEGEESFTAAVTRSTGEKDPYKLSLVQEVLDAKLAQTGQPRIVLEPTHQYVCFSPTDSAQVARLEALDLITSYNPVGEEGKPIPEPDEDSQGEILPLYSVVPIGFQFPEDIPYTKIYDVYIQSLGGAGSASGSEEQLSTDLFKDVLTQTLAATGHTSVATRAGESQQEWNPSARFRFHVDVGDNSDTILPLKQLNVVVVQGSNQKRYYTDADGRITVTDKFIGPVDYQVVWDSHHFVIRQGNTWTRRGSWCKGHTEPLDTVLTSQCGLDYFLAGSHRALTAYYTEPNHVPGLVREQKLLNIGIVDKETPFKWEGRYVPILTAVIGEHALTMYAKSRVGGYHSSKSAMQTTFHELGHASHYYKDAGSYSAMYLFGRRKDMESWANGVSYAYTRALLGEEYEWSGTTNEEYTRLIECLLLNGFTMEQIQYDFYGSDDWGHWQSRIRARNDKQISDRLVNLIFDNPNKYHFDMRNMAEVSDTRIRLYQPVRLRMKDQTPFSATWEITDGTGATILNNNTSQLLVCFTEPGEKTLRATVELAPGIEETFDKTVTVSNTSIVSVPGTATEGYPVTVSVMDLEICPDAKVTEWSVVQGDATITPKTDRSAQYTFRQPGNMTVKLKIQFQPNGPEVEYTAPIRVQPLDVYSVFGVINAPETYAYNTTYRAKYMGTETNVEIVDVEADHRTHYPYYPFDTWSYNKSTRTLSFLIPDHPLTFDYKLIIHYKVNGVEVEEPAILIVSNFPDTPASQTTGTTIGE</sequence>
<comment type="caution">
    <text evidence="1">The sequence shown here is derived from an EMBL/GenBank/DDBJ whole genome shotgun (WGS) entry which is preliminary data.</text>
</comment>
<accession>A0ABR4YMK9</accession>
<dbReference type="Proteomes" id="UP000030889">
    <property type="component" value="Unassembled WGS sequence"/>
</dbReference>
<dbReference type="PROSITE" id="PS51257">
    <property type="entry name" value="PROKAR_LIPOPROTEIN"/>
    <property type="match status" value="1"/>
</dbReference>
<gene>
    <name evidence="1" type="ORF">LG35_00475</name>
</gene>
<proteinExistence type="predicted"/>
<evidence type="ECO:0000313" key="2">
    <source>
        <dbReference type="Proteomes" id="UP000030889"/>
    </source>
</evidence>
<organism evidence="1 2">
    <name type="scientific">Alistipes inops</name>
    <dbReference type="NCBI Taxonomy" id="1501391"/>
    <lineage>
        <taxon>Bacteria</taxon>
        <taxon>Pseudomonadati</taxon>
        <taxon>Bacteroidota</taxon>
        <taxon>Bacteroidia</taxon>
        <taxon>Bacteroidales</taxon>
        <taxon>Rikenellaceae</taxon>
        <taxon>Alistipes</taxon>
    </lineage>
</organism>
<evidence type="ECO:0000313" key="1">
    <source>
        <dbReference type="EMBL" id="KHE42978.1"/>
    </source>
</evidence>
<keyword evidence="2" id="KW-1185">Reference proteome</keyword>
<protein>
    <recommendedName>
        <fullName evidence="3">Peptidase M60 domain-containing protein</fullName>
    </recommendedName>
</protein>
<name>A0ABR4YMK9_9BACT</name>
<evidence type="ECO:0008006" key="3">
    <source>
        <dbReference type="Google" id="ProtNLM"/>
    </source>
</evidence>
<reference evidence="1 2" key="1">
    <citation type="submission" date="2014-09" db="EMBL/GenBank/DDBJ databases">
        <title>Alistipes sp. 627, sp. nov., a novel member of the family Rikenellaceae isolated from human faeces.</title>
        <authorList>
            <person name="Shkoporov A.N."/>
            <person name="Chaplin A.V."/>
            <person name="Motuzova O.V."/>
            <person name="Kafarskaia L.I."/>
            <person name="Khokhlova E.V."/>
            <person name="Efimov B.A."/>
        </authorList>
    </citation>
    <scope>NUCLEOTIDE SEQUENCE [LARGE SCALE GENOMIC DNA]</scope>
    <source>
        <strain evidence="1 2">627</strain>
    </source>
</reference>
<dbReference type="EMBL" id="JRGF01000001">
    <property type="protein sequence ID" value="KHE42978.1"/>
    <property type="molecule type" value="Genomic_DNA"/>
</dbReference>
<dbReference type="RefSeq" id="WP_035471197.1">
    <property type="nucleotide sequence ID" value="NZ_JRGF01000001.1"/>
</dbReference>